<dbReference type="Proteomes" id="UP000596902">
    <property type="component" value="Unassembled WGS sequence"/>
</dbReference>
<feature type="domain" description="Peptidase M12A" evidence="3">
    <location>
        <begin position="103"/>
        <end position="131"/>
    </location>
</feature>
<evidence type="ECO:0000313" key="5">
    <source>
        <dbReference type="Proteomes" id="UP000596902"/>
    </source>
</evidence>
<evidence type="ECO:0000313" key="4">
    <source>
        <dbReference type="EMBL" id="KAF7673590.1"/>
    </source>
</evidence>
<dbReference type="GO" id="GO:0008810">
    <property type="term" value="F:cellulase activity"/>
    <property type="evidence" value="ECO:0007669"/>
    <property type="project" value="InterPro"/>
</dbReference>
<comment type="similarity">
    <text evidence="1 2">Belongs to the glycosyl hydrolase 12 (cellulase H) family.</text>
</comment>
<dbReference type="Pfam" id="PF01400">
    <property type="entry name" value="Astacin"/>
    <property type="match status" value="1"/>
</dbReference>
<dbReference type="GO" id="GO:0008237">
    <property type="term" value="F:metallopeptidase activity"/>
    <property type="evidence" value="ECO:0007669"/>
    <property type="project" value="InterPro"/>
</dbReference>
<dbReference type="InterPro" id="IPR001506">
    <property type="entry name" value="Peptidase_M12A"/>
</dbReference>
<dbReference type="GO" id="GO:0000272">
    <property type="term" value="P:polysaccharide catabolic process"/>
    <property type="evidence" value="ECO:0007669"/>
    <property type="project" value="UniProtKB-KW"/>
</dbReference>
<dbReference type="RefSeq" id="XP_038783917.1">
    <property type="nucleotide sequence ID" value="XM_038933252.1"/>
</dbReference>
<sequence length="429" mass="46900">MDRVCKSLVGMRCDDCLTSFVGYHGGTAGKDSGHAISFKERLDSEGKSMYYAPVKKYRDGWNAGIPYETVAIEFMDGGGWGGLVVLTQNGKPWQNLVRLSDGFTLGGVLHELGHVLGQAHEHNSEDRDTYCWARARQKEGDRITEDGLCLFMYRTLKRLHLLVFIQVIPLHSAQHYISTIIMLFSTFIILLLSSNSFAAPADLLPRATAQCGQYQSQASGPYTLYTNGWGWSSGTGSQCSQIDSLTGTTLAYSTTWSWSGTPNQVKSYTNVETTFTKKQLSAYTSMTTAWKWSYTGTDLRVNVAYDTFLGASASGANLFEVMVWLGVFGGVSPLSSNGYPFTPIATVTVGGTIFDLAYGLNSPVKVYSFVARGGAATNFSADLNLFFKYLLANYANNGFTNSLYLQTVQAGTEVFTGSNAKLTTTHQQT</sequence>
<gene>
    <name evidence="4" type="ORF">GT037_008205</name>
</gene>
<keyword evidence="2" id="KW-0119">Carbohydrate metabolism</keyword>
<dbReference type="InterPro" id="IPR024079">
    <property type="entry name" value="MetalloPept_cat_dom_sf"/>
</dbReference>
<reference evidence="4" key="2">
    <citation type="submission" date="2020-08" db="EMBL/GenBank/DDBJ databases">
        <title>Draft Genome Sequence of Cumin Blight Pathogen Alternaria burnsii.</title>
        <authorList>
            <person name="Feng Z."/>
        </authorList>
    </citation>
    <scope>NUCLEOTIDE SEQUENCE</scope>
    <source>
        <strain evidence="4">CBS107.38</strain>
    </source>
</reference>
<dbReference type="SUPFAM" id="SSF49899">
    <property type="entry name" value="Concanavalin A-like lectins/glucanases"/>
    <property type="match status" value="1"/>
</dbReference>
<dbReference type="SUPFAM" id="SSF55486">
    <property type="entry name" value="Metalloproteases ('zincins'), catalytic domain"/>
    <property type="match status" value="1"/>
</dbReference>
<dbReference type="PANTHER" id="PTHR34002:SF9">
    <property type="entry name" value="XYLOGLUCAN-SPECIFIC ENDO-BETA-1,4-GLUCANASE A"/>
    <property type="match status" value="1"/>
</dbReference>
<protein>
    <submittedName>
        <fullName evidence="4">Glycoside hydrolase family 12 protein</fullName>
    </submittedName>
</protein>
<dbReference type="Gene3D" id="3.40.390.10">
    <property type="entry name" value="Collagenase (Catalytic Domain)"/>
    <property type="match status" value="1"/>
</dbReference>
<dbReference type="PANTHER" id="PTHR34002">
    <property type="entry name" value="BLR1656 PROTEIN"/>
    <property type="match status" value="1"/>
</dbReference>
<name>A0A8H7B248_9PLEO</name>
<accession>A0A8H7B248</accession>
<organism evidence="4 5">
    <name type="scientific">Alternaria burnsii</name>
    <dbReference type="NCBI Taxonomy" id="1187904"/>
    <lineage>
        <taxon>Eukaryota</taxon>
        <taxon>Fungi</taxon>
        <taxon>Dikarya</taxon>
        <taxon>Ascomycota</taxon>
        <taxon>Pezizomycotina</taxon>
        <taxon>Dothideomycetes</taxon>
        <taxon>Pleosporomycetidae</taxon>
        <taxon>Pleosporales</taxon>
        <taxon>Pleosporineae</taxon>
        <taxon>Pleosporaceae</taxon>
        <taxon>Alternaria</taxon>
        <taxon>Alternaria sect. Alternaria</taxon>
    </lineage>
</organism>
<keyword evidence="2 4" id="KW-0378">Hydrolase</keyword>
<keyword evidence="2" id="KW-0624">Polysaccharide degradation</keyword>
<dbReference type="Pfam" id="PF01670">
    <property type="entry name" value="Glyco_hydro_12"/>
    <property type="match status" value="1"/>
</dbReference>
<evidence type="ECO:0000256" key="2">
    <source>
        <dbReference type="RuleBase" id="RU361163"/>
    </source>
</evidence>
<dbReference type="AlphaFoldDB" id="A0A8H7B248"/>
<comment type="caution">
    <text evidence="4">The sequence shown here is derived from an EMBL/GenBank/DDBJ whole genome shotgun (WGS) entry which is preliminary data.</text>
</comment>
<keyword evidence="2" id="KW-0326">Glycosidase</keyword>
<proteinExistence type="inferred from homology"/>
<dbReference type="InterPro" id="IPR013319">
    <property type="entry name" value="GH11/12"/>
</dbReference>
<keyword evidence="5" id="KW-1185">Reference proteome</keyword>
<evidence type="ECO:0000256" key="1">
    <source>
        <dbReference type="ARBA" id="ARBA00005519"/>
    </source>
</evidence>
<dbReference type="GeneID" id="62206430"/>
<dbReference type="EMBL" id="JAAABM010000012">
    <property type="protein sequence ID" value="KAF7673590.1"/>
    <property type="molecule type" value="Genomic_DNA"/>
</dbReference>
<dbReference type="Gene3D" id="2.60.120.180">
    <property type="match status" value="1"/>
</dbReference>
<evidence type="ECO:0000259" key="3">
    <source>
        <dbReference type="Pfam" id="PF01400"/>
    </source>
</evidence>
<dbReference type="InterPro" id="IPR013320">
    <property type="entry name" value="ConA-like_dom_sf"/>
</dbReference>
<reference evidence="4" key="1">
    <citation type="submission" date="2020-01" db="EMBL/GenBank/DDBJ databases">
        <authorList>
            <person name="Feng Z.H.Z."/>
        </authorList>
    </citation>
    <scope>NUCLEOTIDE SEQUENCE</scope>
    <source>
        <strain evidence="4">CBS107.38</strain>
    </source>
</reference>
<dbReference type="InterPro" id="IPR002594">
    <property type="entry name" value="GH12"/>
</dbReference>